<gene>
    <name evidence="4 5" type="primary">LOC107411896</name>
</gene>
<evidence type="ECO:0000313" key="5">
    <source>
        <dbReference type="RefSeq" id="XP_024926265.3"/>
    </source>
</evidence>
<dbReference type="AlphaFoldDB" id="A0A6P6FXU0"/>
<feature type="region of interest" description="Disordered" evidence="2">
    <location>
        <begin position="1"/>
        <end position="45"/>
    </location>
</feature>
<reference evidence="4 5" key="1">
    <citation type="submission" date="2025-05" db="UniProtKB">
        <authorList>
            <consortium name="RefSeq"/>
        </authorList>
    </citation>
    <scope>IDENTIFICATION</scope>
    <source>
        <tissue evidence="4 5">Seedling</tissue>
    </source>
</reference>
<evidence type="ECO:0000313" key="3">
    <source>
        <dbReference type="Proteomes" id="UP001652623"/>
    </source>
</evidence>
<dbReference type="RefSeq" id="XP_015875056.3">
    <property type="nucleotide sequence ID" value="XM_016019570.4"/>
</dbReference>
<feature type="compositionally biased region" description="Polar residues" evidence="2">
    <location>
        <begin position="1"/>
        <end position="18"/>
    </location>
</feature>
<proteinExistence type="predicted"/>
<feature type="region of interest" description="Disordered" evidence="2">
    <location>
        <begin position="59"/>
        <end position="93"/>
    </location>
</feature>
<organism evidence="5">
    <name type="scientific">Ziziphus jujuba</name>
    <name type="common">Chinese jujube</name>
    <name type="synonym">Ziziphus sativa</name>
    <dbReference type="NCBI Taxonomy" id="326968"/>
    <lineage>
        <taxon>Eukaryota</taxon>
        <taxon>Viridiplantae</taxon>
        <taxon>Streptophyta</taxon>
        <taxon>Embryophyta</taxon>
        <taxon>Tracheophyta</taxon>
        <taxon>Spermatophyta</taxon>
        <taxon>Magnoliopsida</taxon>
        <taxon>eudicotyledons</taxon>
        <taxon>Gunneridae</taxon>
        <taxon>Pentapetalae</taxon>
        <taxon>rosids</taxon>
        <taxon>fabids</taxon>
        <taxon>Rosales</taxon>
        <taxon>Rhamnaceae</taxon>
        <taxon>Paliureae</taxon>
        <taxon>Ziziphus</taxon>
    </lineage>
</organism>
<name>A0A6P6FXU0_ZIZJJ</name>
<evidence type="ECO:0000313" key="4">
    <source>
        <dbReference type="RefSeq" id="XP_015875056.3"/>
    </source>
</evidence>
<dbReference type="PANTHER" id="PTHR38936">
    <property type="entry name" value="TITIN-LIKE ISOFORM X2"/>
    <property type="match status" value="1"/>
</dbReference>
<dbReference type="GeneID" id="107411896"/>
<dbReference type="KEGG" id="zju:107411896"/>
<feature type="coiled-coil region" evidence="1">
    <location>
        <begin position="125"/>
        <end position="159"/>
    </location>
</feature>
<evidence type="ECO:0000256" key="2">
    <source>
        <dbReference type="SAM" id="MobiDB-lite"/>
    </source>
</evidence>
<dbReference type="Proteomes" id="UP001652623">
    <property type="component" value="Chromosome 3"/>
</dbReference>
<keyword evidence="3" id="KW-1185">Reference proteome</keyword>
<protein>
    <submittedName>
        <fullName evidence="4 5">Uncharacterized protein LOC107411896</fullName>
    </submittedName>
</protein>
<keyword evidence="1" id="KW-0175">Coiled coil</keyword>
<sequence>MAKVNSNPSKAENTAKLSNQKKRKRYQPGSLRRSDRIMNLPSGNQEIQPVVEAITVIESDNEDEEHTSVGDEVPELNNANVEEEQPEPALNNKSVEEKIDYIAQLLESQQNVKVKEECFPSASPNMTYKSLYVDAQNKIKALTNENHELSLKLEVALAKLEVYEKGSSVFSELMEKMKDVIVMSSLMKATETAVNISSEAIRKALSAQGVVRKPETSAKKNKKK</sequence>
<accession>A0A6P6FXU0</accession>
<dbReference type="PANTHER" id="PTHR38936:SF1">
    <property type="entry name" value="DUF641 DOMAIN-CONTAINING PROTEIN"/>
    <property type="match status" value="1"/>
</dbReference>
<dbReference type="RefSeq" id="XP_024926265.3">
    <property type="nucleotide sequence ID" value="XM_025070497.3"/>
</dbReference>
<evidence type="ECO:0000256" key="1">
    <source>
        <dbReference type="SAM" id="Coils"/>
    </source>
</evidence>